<dbReference type="EMBL" id="JAVHJL010000008">
    <property type="protein sequence ID" value="KAK6498496.1"/>
    <property type="molecule type" value="Genomic_DNA"/>
</dbReference>
<evidence type="ECO:0000313" key="1">
    <source>
        <dbReference type="EMBL" id="KAK6498496.1"/>
    </source>
</evidence>
<keyword evidence="2" id="KW-1185">Reference proteome</keyword>
<accession>A0AAV9VYQ9</accession>
<name>A0AAV9VYQ9_9PEZI</name>
<comment type="caution">
    <text evidence="1">The sequence shown here is derived from an EMBL/GenBank/DDBJ whole genome shotgun (WGS) entry which is preliminary data.</text>
</comment>
<sequence length="279" mass="31292">MTPQPPGSLLTLPAGVVERILHLLPISSIKPLRECNSSLRDVCAGILFRRVVFQASFFGRGLERSKSAEILNSKDGVPRLLLEHTREVVVYGDPPKEFDMDKINLLHGFLSKLHLTTLDYNLPFKITTPLPSLQNLTFTSQTLTITNFLKALPPPPITSLKLNDPGSFASFPPVYLQNLKSLVITPSPTPTPKKLSFKPFRKAEETIYDHLRRHEIYPQILKTCSQSINLLVFLISYPSPSETTLTHLEITLPPAHADETADFINPLWDLYKKSTLETG</sequence>
<evidence type="ECO:0008006" key="3">
    <source>
        <dbReference type="Google" id="ProtNLM"/>
    </source>
</evidence>
<proteinExistence type="predicted"/>
<protein>
    <recommendedName>
        <fullName evidence="3">F-box domain-containing protein</fullName>
    </recommendedName>
</protein>
<dbReference type="AlphaFoldDB" id="A0AAV9VYQ9"/>
<evidence type="ECO:0000313" key="2">
    <source>
        <dbReference type="Proteomes" id="UP001370758"/>
    </source>
</evidence>
<organism evidence="1 2">
    <name type="scientific">Arthrobotrys musiformis</name>
    <dbReference type="NCBI Taxonomy" id="47236"/>
    <lineage>
        <taxon>Eukaryota</taxon>
        <taxon>Fungi</taxon>
        <taxon>Dikarya</taxon>
        <taxon>Ascomycota</taxon>
        <taxon>Pezizomycotina</taxon>
        <taxon>Orbiliomycetes</taxon>
        <taxon>Orbiliales</taxon>
        <taxon>Orbiliaceae</taxon>
        <taxon>Arthrobotrys</taxon>
    </lineage>
</organism>
<dbReference type="Proteomes" id="UP001370758">
    <property type="component" value="Unassembled WGS sequence"/>
</dbReference>
<reference evidence="1 2" key="1">
    <citation type="submission" date="2023-08" db="EMBL/GenBank/DDBJ databases">
        <authorList>
            <person name="Palmer J.M."/>
        </authorList>
    </citation>
    <scope>NUCLEOTIDE SEQUENCE [LARGE SCALE GENOMIC DNA]</scope>
    <source>
        <strain evidence="1 2">TWF481</strain>
    </source>
</reference>
<gene>
    <name evidence="1" type="ORF">TWF481_011087</name>
</gene>